<dbReference type="EMBL" id="JBHSQN010000002">
    <property type="protein sequence ID" value="MFC6010773.1"/>
    <property type="molecule type" value="Genomic_DNA"/>
</dbReference>
<organism evidence="2 3">
    <name type="scientific">Nocardia lasii</name>
    <dbReference type="NCBI Taxonomy" id="1616107"/>
    <lineage>
        <taxon>Bacteria</taxon>
        <taxon>Bacillati</taxon>
        <taxon>Actinomycetota</taxon>
        <taxon>Actinomycetes</taxon>
        <taxon>Mycobacteriales</taxon>
        <taxon>Nocardiaceae</taxon>
        <taxon>Nocardia</taxon>
    </lineage>
</organism>
<gene>
    <name evidence="2" type="ORF">ACFP3H_06885</name>
</gene>
<sequence>MTLQLWLTAAVAIVGNIAVIANGLLSARNATRLATRMRDIDRRDNHRKEYVDACRGFLAAARLLRAAGDRARAKDAETALAELRRAVAGIELYRPDLADGVLATALTACEELAELRTRGAPSGSISAAEARCGQAVSDARAAIAIDLPDVSAA</sequence>
<keyword evidence="3" id="KW-1185">Reference proteome</keyword>
<evidence type="ECO:0000313" key="3">
    <source>
        <dbReference type="Proteomes" id="UP001596223"/>
    </source>
</evidence>
<dbReference type="Proteomes" id="UP001596223">
    <property type="component" value="Unassembled WGS sequence"/>
</dbReference>
<keyword evidence="1" id="KW-0812">Transmembrane</keyword>
<evidence type="ECO:0000256" key="1">
    <source>
        <dbReference type="SAM" id="Phobius"/>
    </source>
</evidence>
<evidence type="ECO:0000313" key="2">
    <source>
        <dbReference type="EMBL" id="MFC6010773.1"/>
    </source>
</evidence>
<reference evidence="3" key="1">
    <citation type="journal article" date="2019" name="Int. J. Syst. Evol. Microbiol.">
        <title>The Global Catalogue of Microorganisms (GCM) 10K type strain sequencing project: providing services to taxonomists for standard genome sequencing and annotation.</title>
        <authorList>
            <consortium name="The Broad Institute Genomics Platform"/>
            <consortium name="The Broad Institute Genome Sequencing Center for Infectious Disease"/>
            <person name="Wu L."/>
            <person name="Ma J."/>
        </authorList>
    </citation>
    <scope>NUCLEOTIDE SEQUENCE [LARGE SCALE GENOMIC DNA]</scope>
    <source>
        <strain evidence="3">CCUG 36956</strain>
    </source>
</reference>
<comment type="caution">
    <text evidence="2">The sequence shown here is derived from an EMBL/GenBank/DDBJ whole genome shotgun (WGS) entry which is preliminary data.</text>
</comment>
<accession>A0ABW1JQ63</accession>
<protein>
    <submittedName>
        <fullName evidence="2">Uncharacterized protein</fullName>
    </submittedName>
</protein>
<proteinExistence type="predicted"/>
<keyword evidence="1" id="KW-0472">Membrane</keyword>
<feature type="transmembrane region" description="Helical" evidence="1">
    <location>
        <begin position="6"/>
        <end position="27"/>
    </location>
</feature>
<keyword evidence="1" id="KW-1133">Transmembrane helix</keyword>
<dbReference type="RefSeq" id="WP_378601148.1">
    <property type="nucleotide sequence ID" value="NZ_JBHSQN010000002.1"/>
</dbReference>
<name>A0ABW1JQ63_9NOCA</name>